<dbReference type="InterPro" id="IPR007160">
    <property type="entry name" value="DUF362"/>
</dbReference>
<evidence type="ECO:0000256" key="3">
    <source>
        <dbReference type="ARBA" id="ARBA00023004"/>
    </source>
</evidence>
<dbReference type="PROSITE" id="PS00198">
    <property type="entry name" value="4FE4S_FER_1"/>
    <property type="match status" value="2"/>
</dbReference>
<keyword evidence="3" id="KW-0408">Iron</keyword>
<feature type="domain" description="4Fe-4S ferredoxin-type" evidence="5">
    <location>
        <begin position="312"/>
        <end position="341"/>
    </location>
</feature>
<evidence type="ECO:0000259" key="5">
    <source>
        <dbReference type="PROSITE" id="PS51379"/>
    </source>
</evidence>
<name>B9Y9X4_9FIRM</name>
<evidence type="ECO:0000256" key="2">
    <source>
        <dbReference type="ARBA" id="ARBA00022723"/>
    </source>
</evidence>
<dbReference type="InterPro" id="IPR050572">
    <property type="entry name" value="Fe-S_Ferredoxin"/>
</dbReference>
<dbReference type="GO" id="GO:0051539">
    <property type="term" value="F:4 iron, 4 sulfur cluster binding"/>
    <property type="evidence" value="ECO:0007669"/>
    <property type="project" value="UniProtKB-KW"/>
</dbReference>
<keyword evidence="2" id="KW-0479">Metal-binding</keyword>
<dbReference type="PANTHER" id="PTHR43687:SF1">
    <property type="entry name" value="FERREDOXIN III"/>
    <property type="match status" value="1"/>
</dbReference>
<dbReference type="Pfam" id="PF13237">
    <property type="entry name" value="Fer4_10"/>
    <property type="match status" value="1"/>
</dbReference>
<dbReference type="OrthoDB" id="9807879at2"/>
<comment type="caution">
    <text evidence="6">The sequence shown here is derived from an EMBL/GenBank/DDBJ whole genome shotgun (WGS) entry which is preliminary data.</text>
</comment>
<dbReference type="HOGENOM" id="CLU_058393_1_0_9"/>
<dbReference type="RefSeq" id="WP_006059796.1">
    <property type="nucleotide sequence ID" value="NZ_GG657558.1"/>
</dbReference>
<dbReference type="AlphaFoldDB" id="B9Y9X4"/>
<dbReference type="Proteomes" id="UP000005950">
    <property type="component" value="Unassembled WGS sequence"/>
</dbReference>
<evidence type="ECO:0000313" key="6">
    <source>
        <dbReference type="EMBL" id="EEF67211.1"/>
    </source>
</evidence>
<dbReference type="PANTHER" id="PTHR43687">
    <property type="entry name" value="ADENYLYLSULFATE REDUCTASE, BETA SUBUNIT"/>
    <property type="match status" value="1"/>
</dbReference>
<dbReference type="InterPro" id="IPR017896">
    <property type="entry name" value="4Fe4S_Fe-S-bd"/>
</dbReference>
<evidence type="ECO:0000256" key="4">
    <source>
        <dbReference type="ARBA" id="ARBA00023014"/>
    </source>
</evidence>
<dbReference type="Pfam" id="PF04015">
    <property type="entry name" value="DUF362"/>
    <property type="match status" value="1"/>
</dbReference>
<feature type="domain" description="4Fe-4S ferredoxin-type" evidence="5">
    <location>
        <begin position="342"/>
        <end position="369"/>
    </location>
</feature>
<reference evidence="6 7" key="2">
    <citation type="submission" date="2009-02" db="EMBL/GenBank/DDBJ databases">
        <title>Draft genome sequence of Holdemania filiformis DSM 12042.</title>
        <authorList>
            <person name="Sudarsanam P."/>
            <person name="Ley R."/>
            <person name="Guruge J."/>
            <person name="Turnbaugh P.J."/>
            <person name="Mahowald M."/>
            <person name="Liep D."/>
            <person name="Gordon J."/>
        </authorList>
    </citation>
    <scope>NUCLEOTIDE SEQUENCE [LARGE SCALE GENOMIC DNA]</scope>
    <source>
        <strain evidence="6 7">DSM 12042</strain>
    </source>
</reference>
<keyword evidence="1" id="KW-0004">4Fe-4S</keyword>
<proteinExistence type="predicted"/>
<reference evidence="6 7" key="1">
    <citation type="submission" date="2008-12" db="EMBL/GenBank/DDBJ databases">
        <authorList>
            <person name="Fulton L."/>
            <person name="Clifton S."/>
            <person name="Fulton B."/>
            <person name="Xu J."/>
            <person name="Minx P."/>
            <person name="Pepin K.H."/>
            <person name="Johnson M."/>
            <person name="Bhonagiri V."/>
            <person name="Nash W.E."/>
            <person name="Mardis E.R."/>
            <person name="Wilson R.K."/>
        </authorList>
    </citation>
    <scope>NUCLEOTIDE SEQUENCE [LARGE SCALE GENOMIC DNA]</scope>
    <source>
        <strain evidence="6 7">DSM 12042</strain>
    </source>
</reference>
<dbReference type="STRING" id="545696.HOLDEFILI_02631"/>
<keyword evidence="4" id="KW-0411">Iron-sulfur</keyword>
<sequence length="369" mass="40384">MSGKQKVAAVRCAGYDQALIGKKLDLLMTAIGADTLIQPGMSVLIKPNLLSAKTPEEFTTTHPEVLRAVIRYVHQRGGSVTLADSPAGRFTPDSIQLVYQKTGLRALVQEEGCRLNENLSSVDSGLRAGSEPVPVLECVAQADLIIDCCKFKSHSYTVASGAVKNMFGVIPGLVKAQMHARFPQRESFCRFLCQFCAHVKPQLCVMDAVEGMQGNGPSGGDRYDGQRLLAALDPFALDYGALTLLGIDPDQTPIHREAVKLGLVDPEAIELIAPEESWESLIRHDFRLPETMKGLIQLIPSPLAALRRHFAPYPKPDASRCLGCGECVRDCPVQAITLVDHKAVVNRRRCIRCYCCQEVCPVHVVQLKR</sequence>
<dbReference type="PROSITE" id="PS51379">
    <property type="entry name" value="4FE4S_FER_2"/>
    <property type="match status" value="2"/>
</dbReference>
<evidence type="ECO:0000313" key="7">
    <source>
        <dbReference type="Proteomes" id="UP000005950"/>
    </source>
</evidence>
<dbReference type="SUPFAM" id="SSF54862">
    <property type="entry name" value="4Fe-4S ferredoxins"/>
    <property type="match status" value="1"/>
</dbReference>
<dbReference type="GO" id="GO:0046872">
    <property type="term" value="F:metal ion binding"/>
    <property type="evidence" value="ECO:0007669"/>
    <property type="project" value="UniProtKB-KW"/>
</dbReference>
<dbReference type="eggNOG" id="COG1143">
    <property type="taxonomic scope" value="Bacteria"/>
</dbReference>
<organism evidence="6 7">
    <name type="scientific">Holdemania filiformis DSM 12042</name>
    <dbReference type="NCBI Taxonomy" id="545696"/>
    <lineage>
        <taxon>Bacteria</taxon>
        <taxon>Bacillati</taxon>
        <taxon>Bacillota</taxon>
        <taxon>Erysipelotrichia</taxon>
        <taxon>Erysipelotrichales</taxon>
        <taxon>Erysipelotrichaceae</taxon>
        <taxon>Holdemania</taxon>
    </lineage>
</organism>
<evidence type="ECO:0000256" key="1">
    <source>
        <dbReference type="ARBA" id="ARBA00022485"/>
    </source>
</evidence>
<dbReference type="Gene3D" id="3.30.70.20">
    <property type="match status" value="1"/>
</dbReference>
<protein>
    <submittedName>
        <fullName evidence="6">4Fe-4S binding domain protein</fullName>
    </submittedName>
</protein>
<gene>
    <name evidence="6" type="ORF">HOLDEFILI_02631</name>
</gene>
<accession>B9Y9X4</accession>
<dbReference type="EMBL" id="ACCF01000157">
    <property type="protein sequence ID" value="EEF67211.1"/>
    <property type="molecule type" value="Genomic_DNA"/>
</dbReference>
<dbReference type="InterPro" id="IPR017900">
    <property type="entry name" value="4Fe4S_Fe_S_CS"/>
</dbReference>
<dbReference type="eggNOG" id="COG2006">
    <property type="taxonomic scope" value="Bacteria"/>
</dbReference>